<dbReference type="PANTHER" id="PTHR43353:SF5">
    <property type="entry name" value="SUCCINATE-SEMIALDEHYDE DEHYDROGENASE, MITOCHONDRIAL"/>
    <property type="match status" value="1"/>
</dbReference>
<protein>
    <recommendedName>
        <fullName evidence="5">Aldehyde dehydrogenase domain-containing protein</fullName>
    </recommendedName>
</protein>
<dbReference type="STRING" id="1442368.A0A0D2ELZ6"/>
<dbReference type="InterPro" id="IPR050740">
    <property type="entry name" value="Aldehyde_DH_Superfamily"/>
</dbReference>
<dbReference type="Proteomes" id="UP000053029">
    <property type="component" value="Unassembled WGS sequence"/>
</dbReference>
<dbReference type="GO" id="GO:0004777">
    <property type="term" value="F:succinate-semialdehyde dehydrogenase (NAD+) activity"/>
    <property type="evidence" value="ECO:0007669"/>
    <property type="project" value="TreeGrafter"/>
</dbReference>
<dbReference type="InterPro" id="IPR015590">
    <property type="entry name" value="Aldehyde_DH_dom"/>
</dbReference>
<keyword evidence="2 4" id="KW-0560">Oxidoreductase</keyword>
<comment type="similarity">
    <text evidence="1 4">Belongs to the aldehyde dehydrogenase family.</text>
</comment>
<dbReference type="AlphaFoldDB" id="A0A0D2ELZ6"/>
<evidence type="ECO:0000259" key="5">
    <source>
        <dbReference type="Pfam" id="PF00171"/>
    </source>
</evidence>
<dbReference type="CDD" id="cd07103">
    <property type="entry name" value="ALDH_F5_SSADH_GabD"/>
    <property type="match status" value="1"/>
</dbReference>
<evidence type="ECO:0000256" key="3">
    <source>
        <dbReference type="PROSITE-ProRule" id="PRU10007"/>
    </source>
</evidence>
<gene>
    <name evidence="6" type="ORF">Z517_10158</name>
</gene>
<evidence type="ECO:0000313" key="6">
    <source>
        <dbReference type="EMBL" id="KIW75417.1"/>
    </source>
</evidence>
<accession>A0A0D2ELZ6</accession>
<dbReference type="PROSITE" id="PS00687">
    <property type="entry name" value="ALDEHYDE_DEHYDR_GLU"/>
    <property type="match status" value="1"/>
</dbReference>
<dbReference type="GO" id="GO:0009450">
    <property type="term" value="P:gamma-aminobutyric acid catabolic process"/>
    <property type="evidence" value="ECO:0007669"/>
    <property type="project" value="TreeGrafter"/>
</dbReference>
<dbReference type="FunFam" id="3.40.605.10:FF:000005">
    <property type="entry name" value="Succinate-semialdehyde dehydrogenase I"/>
    <property type="match status" value="1"/>
</dbReference>
<dbReference type="HOGENOM" id="CLU_005391_5_3_1"/>
<reference evidence="6 7" key="1">
    <citation type="submission" date="2015-01" db="EMBL/GenBank/DDBJ databases">
        <title>The Genome Sequence of Fonsecaea pedrosoi CBS 271.37.</title>
        <authorList>
            <consortium name="The Broad Institute Genomics Platform"/>
            <person name="Cuomo C."/>
            <person name="de Hoog S."/>
            <person name="Gorbushina A."/>
            <person name="Stielow B."/>
            <person name="Teixiera M."/>
            <person name="Abouelleil A."/>
            <person name="Chapman S.B."/>
            <person name="Priest M."/>
            <person name="Young S.K."/>
            <person name="Wortman J."/>
            <person name="Nusbaum C."/>
            <person name="Birren B."/>
        </authorList>
    </citation>
    <scope>NUCLEOTIDE SEQUENCE [LARGE SCALE GENOMIC DNA]</scope>
    <source>
        <strain evidence="6 7">CBS 271.37</strain>
    </source>
</reference>
<feature type="domain" description="Aldehyde dehydrogenase" evidence="5">
    <location>
        <begin position="34"/>
        <end position="283"/>
    </location>
</feature>
<dbReference type="Gene3D" id="3.40.309.10">
    <property type="entry name" value="Aldehyde Dehydrogenase, Chain A, domain 2"/>
    <property type="match status" value="1"/>
</dbReference>
<dbReference type="Pfam" id="PF00171">
    <property type="entry name" value="Aldedh"/>
    <property type="match status" value="1"/>
</dbReference>
<dbReference type="PANTHER" id="PTHR43353">
    <property type="entry name" value="SUCCINATE-SEMIALDEHYDE DEHYDROGENASE, MITOCHONDRIAL"/>
    <property type="match status" value="1"/>
</dbReference>
<dbReference type="InterPro" id="IPR016163">
    <property type="entry name" value="Ald_DH_C"/>
</dbReference>
<feature type="active site" evidence="3">
    <location>
        <position position="268"/>
    </location>
</feature>
<dbReference type="OrthoDB" id="310895at2759"/>
<evidence type="ECO:0000256" key="1">
    <source>
        <dbReference type="ARBA" id="ARBA00009986"/>
    </source>
</evidence>
<dbReference type="SUPFAM" id="SSF53720">
    <property type="entry name" value="ALDH-like"/>
    <property type="match status" value="1"/>
</dbReference>
<evidence type="ECO:0000256" key="4">
    <source>
        <dbReference type="RuleBase" id="RU003345"/>
    </source>
</evidence>
<dbReference type="Gene3D" id="3.40.605.10">
    <property type="entry name" value="Aldehyde Dehydrogenase, Chain A, domain 1"/>
    <property type="match status" value="2"/>
</dbReference>
<sequence>MGDDRRPFSHPATIKEAISDPSLIHEQGFIGGQWVSGTKTFPVYDPATDKVIANVADLGAQDFKAAINHAEAAFKEFRLTSEHARSKMLHKWAALVRSHADDLAVILTMENGKTLPEAAGEVEYGASFISWFAEEAIRSYGDVIPSQHAQSTNLVVRQPIGVCGIIAPWNFPIAMITRKLGPAIAAGCTVVIKPPSETPLCTLALTYLAQQAGLPPNVIQVVPTRDRSATTELYTNPIVKKISFTGSTPVGKLITAAAAGTMKKVSMELGGNAPYIVFDDADLVQRGIHDRFVESLLERMRSFNIGSGLDPSVTHGPLVNRAGVAKVRAHIDDAVSKGAQLIVGGRVPDENSTNGKGYFIEPALLTGVTQSMLVAKDETFGPLAPVIMFDTVDEVIAMANDTEFGLAGYFFANDLRKVWKVALALEVGMVGVNTGKISAAEAPFGGIKESGLGKEGSKYGLAEFQVMKNVTLGNLGV</sequence>
<evidence type="ECO:0000256" key="2">
    <source>
        <dbReference type="ARBA" id="ARBA00023002"/>
    </source>
</evidence>
<name>A0A0D2ELZ6_9EURO</name>
<keyword evidence="7" id="KW-1185">Reference proteome</keyword>
<dbReference type="InterPro" id="IPR029510">
    <property type="entry name" value="Ald_DH_CS_GLU"/>
</dbReference>
<dbReference type="RefSeq" id="XP_013279225.1">
    <property type="nucleotide sequence ID" value="XM_013423771.1"/>
</dbReference>
<proteinExistence type="inferred from homology"/>
<dbReference type="EMBL" id="KN846975">
    <property type="protein sequence ID" value="KIW75417.1"/>
    <property type="molecule type" value="Genomic_DNA"/>
</dbReference>
<dbReference type="InterPro" id="IPR016162">
    <property type="entry name" value="Ald_DH_N"/>
</dbReference>
<dbReference type="InterPro" id="IPR016161">
    <property type="entry name" value="Ald_DH/histidinol_DH"/>
</dbReference>
<dbReference type="GeneID" id="25309648"/>
<dbReference type="VEuPathDB" id="FungiDB:Z517_10158"/>
<organism evidence="6 7">
    <name type="scientific">Fonsecaea pedrosoi CBS 271.37</name>
    <dbReference type="NCBI Taxonomy" id="1442368"/>
    <lineage>
        <taxon>Eukaryota</taxon>
        <taxon>Fungi</taxon>
        <taxon>Dikarya</taxon>
        <taxon>Ascomycota</taxon>
        <taxon>Pezizomycotina</taxon>
        <taxon>Eurotiomycetes</taxon>
        <taxon>Chaetothyriomycetidae</taxon>
        <taxon>Chaetothyriales</taxon>
        <taxon>Herpotrichiellaceae</taxon>
        <taxon>Fonsecaea</taxon>
    </lineage>
</organism>
<evidence type="ECO:0000313" key="7">
    <source>
        <dbReference type="Proteomes" id="UP000053029"/>
    </source>
</evidence>